<feature type="signal peptide" evidence="1">
    <location>
        <begin position="1"/>
        <end position="23"/>
    </location>
</feature>
<gene>
    <name evidence="2" type="ORF">WYH_00867</name>
</gene>
<dbReference type="EMBL" id="CP011452">
    <property type="protein sequence ID" value="AKH41918.1"/>
    <property type="molecule type" value="Genomic_DNA"/>
</dbReference>
<evidence type="ECO:0000313" key="3">
    <source>
        <dbReference type="Proteomes" id="UP000034392"/>
    </source>
</evidence>
<dbReference type="Proteomes" id="UP000034392">
    <property type="component" value="Chromosome"/>
</dbReference>
<dbReference type="PATRIC" id="fig|1267766.3.peg.874"/>
<dbReference type="KEGG" id="aay:WYH_00867"/>
<evidence type="ECO:0000313" key="2">
    <source>
        <dbReference type="EMBL" id="AKH41918.1"/>
    </source>
</evidence>
<name>A0A0F7KN08_9SPHN</name>
<feature type="chain" id="PRO_5002518147" description="YbjN domain-containing protein" evidence="1">
    <location>
        <begin position="24"/>
        <end position="168"/>
    </location>
</feature>
<reference evidence="2" key="1">
    <citation type="submission" date="2015-05" db="EMBL/GenBank/DDBJ databases">
        <title>The complete genome of Altererythrobacter atlanticus strain 26DY36.</title>
        <authorList>
            <person name="Wu Y.-H."/>
            <person name="Cheng H."/>
            <person name="Wu X.-W."/>
        </authorList>
    </citation>
    <scope>NUCLEOTIDE SEQUENCE [LARGE SCALE GENOMIC DNA]</scope>
    <source>
        <strain evidence="2">26DY36</strain>
    </source>
</reference>
<keyword evidence="1" id="KW-0732">Signal</keyword>
<evidence type="ECO:0000256" key="1">
    <source>
        <dbReference type="SAM" id="SignalP"/>
    </source>
</evidence>
<dbReference type="InterPro" id="IPR019660">
    <property type="entry name" value="Put_sensory_transdc_reg_YbjN"/>
</dbReference>
<dbReference type="CDD" id="cd17511">
    <property type="entry name" value="YbjN_AmyR-like"/>
    <property type="match status" value="1"/>
</dbReference>
<organism evidence="2 3">
    <name type="scientific">Croceibacterium atlanticum</name>
    <dbReference type="NCBI Taxonomy" id="1267766"/>
    <lineage>
        <taxon>Bacteria</taxon>
        <taxon>Pseudomonadati</taxon>
        <taxon>Pseudomonadota</taxon>
        <taxon>Alphaproteobacteria</taxon>
        <taxon>Sphingomonadales</taxon>
        <taxon>Erythrobacteraceae</taxon>
        <taxon>Croceibacterium</taxon>
    </lineage>
</organism>
<dbReference type="AlphaFoldDB" id="A0A0F7KN08"/>
<accession>A0A0F7KN08</accession>
<dbReference type="Pfam" id="PF10722">
    <property type="entry name" value="YbjN"/>
    <property type="match status" value="1"/>
</dbReference>
<keyword evidence="3" id="KW-1185">Reference proteome</keyword>
<evidence type="ECO:0008006" key="4">
    <source>
        <dbReference type="Google" id="ProtNLM"/>
    </source>
</evidence>
<dbReference type="STRING" id="1267766.WYH_00867"/>
<proteinExistence type="predicted"/>
<sequence length="168" mass="18252">MLVKRLPIAAAMALAFAATPAMAQDGAECPAGLVCASEPQTVVDALERAGLEPELGTDDQGDPKIVGQHGNWTFNLFFYDCVDNADCKALQFEIAFNNDDGLNTLELANEWNRTKRFGQLSLGENDLLNFSYDVTAVGGLTQDNFADVADWWIVLLDGLSDFFMDHGA</sequence>
<protein>
    <recommendedName>
        <fullName evidence="4">YbjN domain-containing protein</fullName>
    </recommendedName>
</protein>